<reference evidence="1" key="1">
    <citation type="submission" date="2020-11" db="EMBL/GenBank/DDBJ databases">
        <authorList>
            <person name="Tran Van P."/>
        </authorList>
    </citation>
    <scope>NUCLEOTIDE SEQUENCE</scope>
</reference>
<evidence type="ECO:0008006" key="2">
    <source>
        <dbReference type="Google" id="ProtNLM"/>
    </source>
</evidence>
<name>A0A7R9EB36_9NEOP</name>
<dbReference type="EMBL" id="OB794177">
    <property type="protein sequence ID" value="CAD7429697.1"/>
    <property type="molecule type" value="Genomic_DNA"/>
</dbReference>
<accession>A0A7R9EB36</accession>
<sequence>MPAIKLSLRIDGMFHTMEVDKGAALTLISEETCKVLWPHQPKLESLDLYLHTWAADTPLRLLGSKSVEVQFKEKRATLTLSHGPSLLGRPWFEPLGLTIHGLNVIGNTLANTEQNPTSINIQQELPVSGYRTNNKVTVQNTLLTPSEVKELNTRYKVTLKWLTPHLESLMDLW</sequence>
<dbReference type="SUPFAM" id="SSF50630">
    <property type="entry name" value="Acid proteases"/>
    <property type="match status" value="1"/>
</dbReference>
<organism evidence="1">
    <name type="scientific">Timema monikensis</name>
    <dbReference type="NCBI Taxonomy" id="170555"/>
    <lineage>
        <taxon>Eukaryota</taxon>
        <taxon>Metazoa</taxon>
        <taxon>Ecdysozoa</taxon>
        <taxon>Arthropoda</taxon>
        <taxon>Hexapoda</taxon>
        <taxon>Insecta</taxon>
        <taxon>Pterygota</taxon>
        <taxon>Neoptera</taxon>
        <taxon>Polyneoptera</taxon>
        <taxon>Phasmatodea</taxon>
        <taxon>Timematodea</taxon>
        <taxon>Timematoidea</taxon>
        <taxon>Timematidae</taxon>
        <taxon>Timema</taxon>
    </lineage>
</organism>
<gene>
    <name evidence="1" type="ORF">TMSB3V08_LOCUS6473</name>
</gene>
<proteinExistence type="predicted"/>
<protein>
    <recommendedName>
        <fullName evidence="2">Protease</fullName>
    </recommendedName>
</protein>
<dbReference type="AlphaFoldDB" id="A0A7R9EB36"/>
<evidence type="ECO:0000313" key="1">
    <source>
        <dbReference type="EMBL" id="CAD7429697.1"/>
    </source>
</evidence>
<dbReference type="InterPro" id="IPR021109">
    <property type="entry name" value="Peptidase_aspartic_dom_sf"/>
</dbReference>